<keyword evidence="1" id="KW-0812">Transmembrane</keyword>
<gene>
    <name evidence="2" type="ORF">GCM10008933_11990</name>
</gene>
<feature type="transmembrane region" description="Helical" evidence="1">
    <location>
        <begin position="12"/>
        <end position="30"/>
    </location>
</feature>
<organism evidence="2 3">
    <name type="scientific">Paenibacillus motobuensis</name>
    <dbReference type="NCBI Taxonomy" id="295324"/>
    <lineage>
        <taxon>Bacteria</taxon>
        <taxon>Bacillati</taxon>
        <taxon>Bacillota</taxon>
        <taxon>Bacilli</taxon>
        <taxon>Bacillales</taxon>
        <taxon>Paenibacillaceae</taxon>
        <taxon>Paenibacillus</taxon>
    </lineage>
</organism>
<accession>A0ABP3HX02</accession>
<comment type="caution">
    <text evidence="2">The sequence shown here is derived from an EMBL/GenBank/DDBJ whole genome shotgun (WGS) entry which is preliminary data.</text>
</comment>
<protein>
    <submittedName>
        <fullName evidence="2">Uncharacterized protein</fullName>
    </submittedName>
</protein>
<dbReference type="EMBL" id="BAAACX010000007">
    <property type="protein sequence ID" value="GAA0382423.1"/>
    <property type="molecule type" value="Genomic_DNA"/>
</dbReference>
<evidence type="ECO:0000313" key="3">
    <source>
        <dbReference type="Proteomes" id="UP001500340"/>
    </source>
</evidence>
<sequence>MNKYNKLNRRINLVFIIAFAIVILLNYWSVYEKNKLNQRYEQSIEQFEIIVQDYQDLEHLLRSYVQKLEVE</sequence>
<keyword evidence="1" id="KW-0472">Membrane</keyword>
<evidence type="ECO:0000256" key="1">
    <source>
        <dbReference type="SAM" id="Phobius"/>
    </source>
</evidence>
<name>A0ABP3HX02_9BACL</name>
<dbReference type="Proteomes" id="UP001500340">
    <property type="component" value="Unassembled WGS sequence"/>
</dbReference>
<keyword evidence="1" id="KW-1133">Transmembrane helix</keyword>
<proteinExistence type="predicted"/>
<keyword evidence="3" id="KW-1185">Reference proteome</keyword>
<reference evidence="3" key="1">
    <citation type="journal article" date="2019" name="Int. J. Syst. Evol. Microbiol.">
        <title>The Global Catalogue of Microorganisms (GCM) 10K type strain sequencing project: providing services to taxonomists for standard genome sequencing and annotation.</title>
        <authorList>
            <consortium name="The Broad Institute Genomics Platform"/>
            <consortium name="The Broad Institute Genome Sequencing Center for Infectious Disease"/>
            <person name="Wu L."/>
            <person name="Ma J."/>
        </authorList>
    </citation>
    <scope>NUCLEOTIDE SEQUENCE [LARGE SCALE GENOMIC DNA]</scope>
    <source>
        <strain evidence="3">JCM 12774</strain>
    </source>
</reference>
<evidence type="ECO:0000313" key="2">
    <source>
        <dbReference type="EMBL" id="GAA0382423.1"/>
    </source>
</evidence>